<dbReference type="InterPro" id="IPR027417">
    <property type="entry name" value="P-loop_NTPase"/>
</dbReference>
<evidence type="ECO:0000259" key="3">
    <source>
        <dbReference type="PROSITE" id="PS51886"/>
    </source>
</evidence>
<dbReference type="GO" id="GO:0006955">
    <property type="term" value="P:immune response"/>
    <property type="evidence" value="ECO:0007669"/>
    <property type="project" value="TreeGrafter"/>
</dbReference>
<feature type="domain" description="TLDc" evidence="3">
    <location>
        <begin position="3"/>
        <end position="170"/>
    </location>
</feature>
<comment type="similarity">
    <text evidence="2">Belongs to the TRAFAC class TrmE-Era-EngA-EngB-Septin-like GTPase superfamily. Septin GTPase family.</text>
</comment>
<dbReference type="InterPro" id="IPR006571">
    <property type="entry name" value="TLDc_dom"/>
</dbReference>
<protein>
    <submittedName>
        <fullName evidence="4">Interferon-induced protein 44-like</fullName>
    </submittedName>
</protein>
<comment type="similarity">
    <text evidence="1">Belongs to the IFI44 family.</text>
</comment>
<dbReference type="Gene3D" id="3.40.50.300">
    <property type="entry name" value="P-loop containing nucleotide triphosphate hydrolases"/>
    <property type="match status" value="1"/>
</dbReference>
<dbReference type="PaxDb" id="30732-ENSOMEP00000023728"/>
<name>A0A3B3D0Z9_ORYME</name>
<dbReference type="InterPro" id="IPR030379">
    <property type="entry name" value="G_SEPTIN_dom"/>
</dbReference>
<dbReference type="Pfam" id="PF00735">
    <property type="entry name" value="Septin"/>
    <property type="match status" value="1"/>
</dbReference>
<organism evidence="4 5">
    <name type="scientific">Oryzias melastigma</name>
    <name type="common">Marine medaka</name>
    <dbReference type="NCBI Taxonomy" id="30732"/>
    <lineage>
        <taxon>Eukaryota</taxon>
        <taxon>Metazoa</taxon>
        <taxon>Chordata</taxon>
        <taxon>Craniata</taxon>
        <taxon>Vertebrata</taxon>
        <taxon>Euteleostomi</taxon>
        <taxon>Actinopterygii</taxon>
        <taxon>Neopterygii</taxon>
        <taxon>Teleostei</taxon>
        <taxon>Neoteleostei</taxon>
        <taxon>Acanthomorphata</taxon>
        <taxon>Ovalentaria</taxon>
        <taxon>Atherinomorphae</taxon>
        <taxon>Beloniformes</taxon>
        <taxon>Adrianichthyidae</taxon>
        <taxon>Oryziinae</taxon>
        <taxon>Oryzias</taxon>
    </lineage>
</organism>
<evidence type="ECO:0000313" key="4">
    <source>
        <dbReference type="Ensembl" id="ENSOMEP00000023728.1"/>
    </source>
</evidence>
<dbReference type="Pfam" id="PF07534">
    <property type="entry name" value="TLD"/>
    <property type="match status" value="1"/>
</dbReference>
<reference evidence="4" key="2">
    <citation type="submission" date="2025-09" db="UniProtKB">
        <authorList>
            <consortium name="Ensembl"/>
        </authorList>
    </citation>
    <scope>IDENTIFICATION</scope>
</reference>
<keyword evidence="2" id="KW-0342">GTP-binding</keyword>
<dbReference type="OrthoDB" id="25620at2759"/>
<dbReference type="GeneTree" id="ENSGT00940000163581"/>
<evidence type="ECO:0000256" key="2">
    <source>
        <dbReference type="RuleBase" id="RU004560"/>
    </source>
</evidence>
<dbReference type="AlphaFoldDB" id="A0A3B3D0Z9"/>
<dbReference type="CDD" id="cd00882">
    <property type="entry name" value="Ras_like_GTPase"/>
    <property type="match status" value="1"/>
</dbReference>
<reference evidence="4" key="1">
    <citation type="submission" date="2025-08" db="UniProtKB">
        <authorList>
            <consortium name="Ensembl"/>
        </authorList>
    </citation>
    <scope>IDENTIFICATION</scope>
</reference>
<dbReference type="OMA" id="YEMTSTS"/>
<dbReference type="PANTHER" id="PTHR14241:SF19">
    <property type="entry name" value="INTERFERON-INDUCED PROTEIN 44-LIKE ISOFORM X1-RELATED"/>
    <property type="match status" value="1"/>
</dbReference>
<evidence type="ECO:0000313" key="5">
    <source>
        <dbReference type="Proteomes" id="UP000261560"/>
    </source>
</evidence>
<dbReference type="RefSeq" id="XP_036067441.1">
    <property type="nucleotide sequence ID" value="XM_036211548.1"/>
</dbReference>
<proteinExistence type="inferred from homology"/>
<keyword evidence="5" id="KW-1185">Reference proteome</keyword>
<dbReference type="Proteomes" id="UP000261560">
    <property type="component" value="Unplaced"/>
</dbReference>
<accession>A0A3B3D0Z9</accession>
<sequence length="450" mass="50349">MNSKMKSELTNEQQKAICSQLGNAMKLNLIYKASIHGFTGAAFHQHCDNKSPTVSVGYNKSGFVFGGYTRQSFSQSGQFVNDNQAFVFSFSGEKLNKYPVTDPLHAVKMTKSSGPNFGDTLILVYDNNRKLYSNPGSPRSSLYNKYYTFTAEEMHGNNLDLSDCEVYQVEECIKFENPWREVTWKSEEKKKLMERIKSYKPSISSVPAARVLLVGAVGAGKSSFFNSFKSVFRGHVTGQAMAGTSYTSVTRRFRTLTVKAERDGQLLPFVICDTMGLESKEGAGLNPDEISNIINGHIPDKYQFSPSDSLQPEAHGFCKNPELKDKIHCVIYVVDASKVSIMSQNMEKTLKAIRETVNLSTIPQLVLLTKIDEACPLVKEDITNVYKSIYVKELMEEAATRIGVSLSCVIPVKNYSEELKPDMNTDILLLNAVDQILNFVDDFFDEQESE</sequence>
<dbReference type="SUPFAM" id="SSF52540">
    <property type="entry name" value="P-loop containing nucleoside triphosphate hydrolases"/>
    <property type="match status" value="1"/>
</dbReference>
<dbReference type="KEGG" id="oml:112150594"/>
<dbReference type="PROSITE" id="PS51886">
    <property type="entry name" value="TLDC"/>
    <property type="match status" value="1"/>
</dbReference>
<dbReference type="Ensembl" id="ENSOMET00000011474.1">
    <property type="protein sequence ID" value="ENSOMEP00000023728.1"/>
    <property type="gene ID" value="ENSOMEG00000003965.1"/>
</dbReference>
<dbReference type="RefSeq" id="XP_024134775.1">
    <property type="nucleotide sequence ID" value="XM_024279007.2"/>
</dbReference>
<dbReference type="STRING" id="30732.ENSOMEP00000023728"/>
<dbReference type="PANTHER" id="PTHR14241">
    <property type="entry name" value="INTERFERON-INDUCED PROTEIN 44"/>
    <property type="match status" value="1"/>
</dbReference>
<evidence type="ECO:0000256" key="1">
    <source>
        <dbReference type="ARBA" id="ARBA00009243"/>
    </source>
</evidence>
<dbReference type="GeneID" id="112150594"/>
<keyword evidence="2" id="KW-0547">Nucleotide-binding</keyword>
<dbReference type="GO" id="GO:0005525">
    <property type="term" value="F:GTP binding"/>
    <property type="evidence" value="ECO:0007669"/>
    <property type="project" value="InterPro"/>
</dbReference>
<dbReference type="SMART" id="SM00584">
    <property type="entry name" value="TLDc"/>
    <property type="match status" value="1"/>
</dbReference>